<feature type="compositionally biased region" description="Acidic residues" evidence="6">
    <location>
        <begin position="135"/>
        <end position="144"/>
    </location>
</feature>
<accession>A0A0D8ZKU1</accession>
<dbReference type="GO" id="GO:0016987">
    <property type="term" value="F:sigma factor activity"/>
    <property type="evidence" value="ECO:0007669"/>
    <property type="project" value="UniProtKB-KW"/>
</dbReference>
<dbReference type="Proteomes" id="UP000032452">
    <property type="component" value="Unassembled WGS sequence"/>
</dbReference>
<keyword evidence="5" id="KW-0804">Transcription</keyword>
<dbReference type="GO" id="GO:0003677">
    <property type="term" value="F:DNA binding"/>
    <property type="evidence" value="ECO:0007669"/>
    <property type="project" value="UniProtKB-KW"/>
</dbReference>
<dbReference type="PANTHER" id="PTHR43133:SF8">
    <property type="entry name" value="RNA POLYMERASE SIGMA FACTOR HI_1459-RELATED"/>
    <property type="match status" value="1"/>
</dbReference>
<dbReference type="AlphaFoldDB" id="A0A0D8ZKU1"/>
<evidence type="ECO:0000256" key="2">
    <source>
        <dbReference type="ARBA" id="ARBA00023015"/>
    </source>
</evidence>
<keyword evidence="3" id="KW-0731">Sigma factor</keyword>
<evidence type="ECO:0008006" key="9">
    <source>
        <dbReference type="Google" id="ProtNLM"/>
    </source>
</evidence>
<comment type="similarity">
    <text evidence="1">Belongs to the sigma-70 factor family. ECF subfamily.</text>
</comment>
<comment type="caution">
    <text evidence="7">The sequence shown here is derived from an EMBL/GenBank/DDBJ whole genome shotgun (WGS) entry which is preliminary data.</text>
</comment>
<name>A0A0D8ZKU1_9CYAN</name>
<dbReference type="NCBIfam" id="TIGR02937">
    <property type="entry name" value="sigma70-ECF"/>
    <property type="match status" value="1"/>
</dbReference>
<evidence type="ECO:0000256" key="1">
    <source>
        <dbReference type="ARBA" id="ARBA00010641"/>
    </source>
</evidence>
<evidence type="ECO:0000256" key="3">
    <source>
        <dbReference type="ARBA" id="ARBA00023082"/>
    </source>
</evidence>
<proteinExistence type="inferred from homology"/>
<dbReference type="InterPro" id="IPR013324">
    <property type="entry name" value="RNA_pol_sigma_r3/r4-like"/>
</dbReference>
<dbReference type="RefSeq" id="WP_045057323.1">
    <property type="nucleotide sequence ID" value="NZ_CAWMDP010000044.1"/>
</dbReference>
<evidence type="ECO:0000256" key="5">
    <source>
        <dbReference type="ARBA" id="ARBA00023163"/>
    </source>
</evidence>
<dbReference type="GO" id="GO:0006352">
    <property type="term" value="P:DNA-templated transcription initiation"/>
    <property type="evidence" value="ECO:0007669"/>
    <property type="project" value="InterPro"/>
</dbReference>
<keyword evidence="4" id="KW-0238">DNA-binding</keyword>
<sequence>MIFGPEMPTYAARVAIENPACMTTAADNPCAGFGENHSDFYQALRDDYQRAWECLYLRAYRTFVPYACQRSPISTDDALDLLQEGLAEFAVKLKNGKFAFQGSPVTAYVFTVCRNRWVSFLKRNRIQRAEATTELADEDEEIDESAPAFLTRSDEDEDGEGATNRDPIWEETDVNWEAVNRAFEQVGDDCRAMLHCFYVEEKSLGECGGRIGLQENSAKVKRFRCAQRMKTLYSQFKTT</sequence>
<organism evidence="7 8">
    <name type="scientific">Aliterella atlantica CENA595</name>
    <dbReference type="NCBI Taxonomy" id="1618023"/>
    <lineage>
        <taxon>Bacteria</taxon>
        <taxon>Bacillati</taxon>
        <taxon>Cyanobacteriota</taxon>
        <taxon>Cyanophyceae</taxon>
        <taxon>Chroococcidiopsidales</taxon>
        <taxon>Aliterellaceae</taxon>
        <taxon>Aliterella</taxon>
    </lineage>
</organism>
<dbReference type="InterPro" id="IPR039425">
    <property type="entry name" value="RNA_pol_sigma-70-like"/>
</dbReference>
<dbReference type="STRING" id="1618023.UH38_24420"/>
<reference evidence="7 8" key="1">
    <citation type="submission" date="2015-02" db="EMBL/GenBank/DDBJ databases">
        <title>Draft genome of a novel marine cyanobacterium (Chroococcales) isolated from South Atlantic Ocean.</title>
        <authorList>
            <person name="Rigonato J."/>
            <person name="Alvarenga D.O."/>
            <person name="Branco L.H."/>
            <person name="Varani A.M."/>
            <person name="Brandini F.P."/>
            <person name="Fiore M.F."/>
        </authorList>
    </citation>
    <scope>NUCLEOTIDE SEQUENCE [LARGE SCALE GENOMIC DNA]</scope>
    <source>
        <strain evidence="7 8">CENA595</strain>
    </source>
</reference>
<protein>
    <recommendedName>
        <fullName evidence="9">RNA polymerase sigma-70 region 2 domain-containing protein</fullName>
    </recommendedName>
</protein>
<evidence type="ECO:0000313" key="7">
    <source>
        <dbReference type="EMBL" id="KJH69350.1"/>
    </source>
</evidence>
<evidence type="ECO:0000313" key="8">
    <source>
        <dbReference type="Proteomes" id="UP000032452"/>
    </source>
</evidence>
<dbReference type="InterPro" id="IPR013325">
    <property type="entry name" value="RNA_pol_sigma_r2"/>
</dbReference>
<dbReference type="SUPFAM" id="SSF88946">
    <property type="entry name" value="Sigma2 domain of RNA polymerase sigma factors"/>
    <property type="match status" value="1"/>
</dbReference>
<keyword evidence="2" id="KW-0805">Transcription regulation</keyword>
<evidence type="ECO:0000256" key="4">
    <source>
        <dbReference type="ARBA" id="ARBA00023125"/>
    </source>
</evidence>
<evidence type="ECO:0000256" key="6">
    <source>
        <dbReference type="SAM" id="MobiDB-lite"/>
    </source>
</evidence>
<gene>
    <name evidence="7" type="ORF">UH38_24420</name>
</gene>
<dbReference type="SUPFAM" id="SSF88659">
    <property type="entry name" value="Sigma3 and sigma4 domains of RNA polymerase sigma factors"/>
    <property type="match status" value="1"/>
</dbReference>
<keyword evidence="8" id="KW-1185">Reference proteome</keyword>
<dbReference type="Gene3D" id="1.10.1740.10">
    <property type="match status" value="1"/>
</dbReference>
<dbReference type="InterPro" id="IPR014284">
    <property type="entry name" value="RNA_pol_sigma-70_dom"/>
</dbReference>
<dbReference type="EMBL" id="JYON01000052">
    <property type="protein sequence ID" value="KJH69350.1"/>
    <property type="molecule type" value="Genomic_DNA"/>
</dbReference>
<feature type="region of interest" description="Disordered" evidence="6">
    <location>
        <begin position="132"/>
        <end position="166"/>
    </location>
</feature>
<dbReference type="PANTHER" id="PTHR43133">
    <property type="entry name" value="RNA POLYMERASE ECF-TYPE SIGMA FACTO"/>
    <property type="match status" value="1"/>
</dbReference>